<dbReference type="PANTHER" id="PTHR11761">
    <property type="entry name" value="50S/60S RIBOSOMAL PROTEIN L14/L23"/>
    <property type="match status" value="1"/>
</dbReference>
<evidence type="ECO:0000313" key="5">
    <source>
        <dbReference type="EMBL" id="CCO13948.1"/>
    </source>
</evidence>
<dbReference type="InterPro" id="IPR005745">
    <property type="entry name" value="Ribosomal_uL14_bac-type"/>
</dbReference>
<reference evidence="5 6" key="1">
    <citation type="submission" date="2011-10" db="EMBL/GenBank/DDBJ databases">
        <authorList>
            <person name="Genoscope - CEA"/>
        </authorList>
    </citation>
    <scope>NUCLEOTIDE SEQUENCE [LARGE SCALE GENOMIC DNA]</scope>
    <source>
        <strain evidence="5 6">RCC 1105</strain>
    </source>
</reference>
<dbReference type="EMBL" id="FO082258">
    <property type="protein sequence ID" value="CCO13948.1"/>
    <property type="molecule type" value="Genomic_DNA"/>
</dbReference>
<dbReference type="Gene3D" id="2.40.150.20">
    <property type="entry name" value="Ribosomal protein L14"/>
    <property type="match status" value="1"/>
</dbReference>
<proteinExistence type="inferred from homology"/>
<dbReference type="KEGG" id="bpg:BathyMg00255"/>
<dbReference type="CDD" id="cd00337">
    <property type="entry name" value="Ribosomal_uL14"/>
    <property type="match status" value="1"/>
</dbReference>
<dbReference type="InterPro" id="IPR000218">
    <property type="entry name" value="Ribosomal_uL14"/>
</dbReference>
<dbReference type="InterPro" id="IPR036853">
    <property type="entry name" value="Ribosomal_uL14_sf"/>
</dbReference>
<protein>
    <submittedName>
        <fullName evidence="5">Ribosomal protein L14</fullName>
    </submittedName>
</protein>
<evidence type="ECO:0000256" key="1">
    <source>
        <dbReference type="ARBA" id="ARBA00010745"/>
    </source>
</evidence>
<dbReference type="SUPFAM" id="SSF50193">
    <property type="entry name" value="Ribosomal protein L14"/>
    <property type="match status" value="1"/>
</dbReference>
<dbReference type="GO" id="GO:0005762">
    <property type="term" value="C:mitochondrial large ribosomal subunit"/>
    <property type="evidence" value="ECO:0007669"/>
    <property type="project" value="TreeGrafter"/>
</dbReference>
<evidence type="ECO:0000256" key="3">
    <source>
        <dbReference type="ARBA" id="ARBA00023274"/>
    </source>
</evidence>
<keyword evidence="3 4" id="KW-0687">Ribonucleoprotein</keyword>
<dbReference type="STRING" id="41875.K8EXJ4"/>
<dbReference type="HAMAP" id="MF_01367">
    <property type="entry name" value="Ribosomal_uL14"/>
    <property type="match status" value="1"/>
</dbReference>
<gene>
    <name evidence="5" type="primary">Rpl14</name>
    <name evidence="5" type="ordered locus">BathyMg00255</name>
</gene>
<dbReference type="GO" id="GO:0070180">
    <property type="term" value="F:large ribosomal subunit rRNA binding"/>
    <property type="evidence" value="ECO:0007669"/>
    <property type="project" value="TreeGrafter"/>
</dbReference>
<dbReference type="GeneID" id="18158085"/>
<name>K8EXJ4_9CHLO</name>
<dbReference type="RefSeq" id="YP_008994815.1">
    <property type="nucleotide sequence ID" value="NC_023273.1"/>
</dbReference>
<organism evidence="5 6">
    <name type="scientific">Bathycoccus prasinos</name>
    <dbReference type="NCBI Taxonomy" id="41875"/>
    <lineage>
        <taxon>Eukaryota</taxon>
        <taxon>Viridiplantae</taxon>
        <taxon>Chlorophyta</taxon>
        <taxon>Mamiellophyceae</taxon>
        <taxon>Mamiellales</taxon>
        <taxon>Bathycoccaceae</taxon>
        <taxon>Bathycoccus</taxon>
    </lineage>
</organism>
<evidence type="ECO:0000313" key="6">
    <source>
        <dbReference type="Proteomes" id="UP000198341"/>
    </source>
</evidence>
<dbReference type="AlphaFoldDB" id="K8EXJ4"/>
<sequence length="125" mass="13689">MIQVGTLLAISDNSGAKKAKCIKILKKTKKNMGQVGDLIVVSLQETNPKNNTKTLKKGQLFKAVLLETKRPKRRQDGTSYTFQRNSAALLSAQGSPLGTRVQGTAPFEVREKNFMKLLVLASTTL</sequence>
<keyword evidence="6" id="KW-1185">Reference proteome</keyword>
<dbReference type="PANTHER" id="PTHR11761:SF3">
    <property type="entry name" value="LARGE RIBOSOMAL SUBUNIT PROTEIN UL14M"/>
    <property type="match status" value="1"/>
</dbReference>
<dbReference type="Proteomes" id="UP000198341">
    <property type="component" value="Mitochondrion MT"/>
</dbReference>
<accession>K8EXJ4</accession>
<dbReference type="SMART" id="SM01374">
    <property type="entry name" value="Ribosomal_L14"/>
    <property type="match status" value="1"/>
</dbReference>
<evidence type="ECO:0000256" key="4">
    <source>
        <dbReference type="RuleBase" id="RU003949"/>
    </source>
</evidence>
<dbReference type="GO" id="GO:0006412">
    <property type="term" value="P:translation"/>
    <property type="evidence" value="ECO:0007669"/>
    <property type="project" value="InterPro"/>
</dbReference>
<keyword evidence="2 4" id="KW-0689">Ribosomal protein</keyword>
<dbReference type="GO" id="GO:0003735">
    <property type="term" value="F:structural constituent of ribosome"/>
    <property type="evidence" value="ECO:0007669"/>
    <property type="project" value="InterPro"/>
</dbReference>
<dbReference type="Pfam" id="PF00238">
    <property type="entry name" value="Ribosomal_L14"/>
    <property type="match status" value="1"/>
</dbReference>
<dbReference type="OrthoDB" id="274765at2759"/>
<comment type="similarity">
    <text evidence="1 4">Belongs to the universal ribosomal protein uL14 family.</text>
</comment>
<dbReference type="NCBIfam" id="TIGR01067">
    <property type="entry name" value="rplN_bact"/>
    <property type="match status" value="1"/>
</dbReference>
<evidence type="ECO:0000256" key="2">
    <source>
        <dbReference type="ARBA" id="ARBA00022980"/>
    </source>
</evidence>